<keyword evidence="2" id="KW-1185">Reference proteome</keyword>
<protein>
    <submittedName>
        <fullName evidence="1">Uncharacterized protein</fullName>
    </submittedName>
</protein>
<dbReference type="OrthoDB" id="1551443at2"/>
<reference evidence="1 2" key="1">
    <citation type="journal article" date="2015" name="Stand. Genomic Sci.">
        <title>Genomic Encyclopedia of Bacterial and Archaeal Type Strains, Phase III: the genomes of soil and plant-associated and newly described type strains.</title>
        <authorList>
            <person name="Whitman W.B."/>
            <person name="Woyke T."/>
            <person name="Klenk H.P."/>
            <person name="Zhou Y."/>
            <person name="Lilburn T.G."/>
            <person name="Beck B.J."/>
            <person name="De Vos P."/>
            <person name="Vandamme P."/>
            <person name="Eisen J.A."/>
            <person name="Garrity G."/>
            <person name="Hugenholtz P."/>
            <person name="Kyrpides N.C."/>
        </authorList>
    </citation>
    <scope>NUCLEOTIDE SEQUENCE [LARGE SCALE GENOMIC DNA]</scope>
    <source>
        <strain evidence="1 2">CGMCC 1.2546</strain>
    </source>
</reference>
<comment type="caution">
    <text evidence="1">The sequence shown here is derived from an EMBL/GenBank/DDBJ whole genome shotgun (WGS) entry which is preliminary data.</text>
</comment>
<dbReference type="Proteomes" id="UP000317122">
    <property type="component" value="Unassembled WGS sequence"/>
</dbReference>
<sequence length="184" mass="20313">MVSTSWELPSATDADVALLCQLNGLSGVPILLTFQDHSYRPAFCHISAKDIALKKGGRRVHGWSFWRVIDTDHTTGESHPMMMAEHHSVWETEDGFLVDVTPPRHGGSNTLFLRDDGATIISKSGEIPIRTNLADLQKGVFLRDAEAVNYESYALPKADAARAHQYATIIGFDMSEYPTDPQDG</sequence>
<accession>A0A562N3L3</accession>
<dbReference type="EMBL" id="VLKT01000047">
    <property type="protein sequence ID" value="TWI26767.1"/>
    <property type="molecule type" value="Genomic_DNA"/>
</dbReference>
<dbReference type="RefSeq" id="WP_145721786.1">
    <property type="nucleotide sequence ID" value="NZ_BSPF01000033.1"/>
</dbReference>
<dbReference type="AlphaFoldDB" id="A0A562N3L3"/>
<gene>
    <name evidence="1" type="ORF">IQ26_05835</name>
</gene>
<evidence type="ECO:0000313" key="2">
    <source>
        <dbReference type="Proteomes" id="UP000317122"/>
    </source>
</evidence>
<name>A0A562N3L3_9HYPH</name>
<evidence type="ECO:0000313" key="1">
    <source>
        <dbReference type="EMBL" id="TWI26767.1"/>
    </source>
</evidence>
<proteinExistence type="predicted"/>
<organism evidence="1 2">
    <name type="scientific">Mesorhizobium tianshanense</name>
    <dbReference type="NCBI Taxonomy" id="39844"/>
    <lineage>
        <taxon>Bacteria</taxon>
        <taxon>Pseudomonadati</taxon>
        <taxon>Pseudomonadota</taxon>
        <taxon>Alphaproteobacteria</taxon>
        <taxon>Hyphomicrobiales</taxon>
        <taxon>Phyllobacteriaceae</taxon>
        <taxon>Mesorhizobium</taxon>
    </lineage>
</organism>